<dbReference type="PANTHER" id="PTHR43280">
    <property type="entry name" value="ARAC-FAMILY TRANSCRIPTIONAL REGULATOR"/>
    <property type="match status" value="1"/>
</dbReference>
<reference evidence="5" key="2">
    <citation type="journal article" date="2021" name="J Anim Sci Technol">
        <title>Complete genome sequence of Paenibacillus konkukensis sp. nov. SK3146 as a potential probiotic strain.</title>
        <authorList>
            <person name="Jung H.I."/>
            <person name="Park S."/>
            <person name="Niu K.M."/>
            <person name="Lee S.W."/>
            <person name="Kothari D."/>
            <person name="Yi K.J."/>
            <person name="Kim S.K."/>
        </authorList>
    </citation>
    <scope>NUCLEOTIDE SEQUENCE</scope>
    <source>
        <strain evidence="5">SK3146</strain>
    </source>
</reference>
<dbReference type="InterPro" id="IPR009057">
    <property type="entry name" value="Homeodomain-like_sf"/>
</dbReference>
<evidence type="ECO:0000313" key="6">
    <source>
        <dbReference type="Proteomes" id="UP001057134"/>
    </source>
</evidence>
<dbReference type="SUPFAM" id="SSF46689">
    <property type="entry name" value="Homeodomain-like"/>
    <property type="match status" value="1"/>
</dbReference>
<dbReference type="Proteomes" id="UP001057134">
    <property type="component" value="Chromosome"/>
</dbReference>
<evidence type="ECO:0000256" key="1">
    <source>
        <dbReference type="ARBA" id="ARBA00023015"/>
    </source>
</evidence>
<sequence>MPLQVVRDVADGGRGVEDAASFGAENMYVNYSYLSRTFKEVTGESFSDYVLRLRMEKVKEPLAQGIKVYDATGQVGYKHVNYFSKSFQKYGGMKPSDVNK</sequence>
<accession>A0ABY4RUU2</accession>
<feature type="domain" description="HTH araC/xylS-type" evidence="4">
    <location>
        <begin position="24"/>
        <end position="100"/>
    </location>
</feature>
<dbReference type="InterPro" id="IPR018060">
    <property type="entry name" value="HTH_AraC"/>
</dbReference>
<organism evidence="5 6">
    <name type="scientific">Paenibacillus konkukensis</name>
    <dbReference type="NCBI Taxonomy" id="2020716"/>
    <lineage>
        <taxon>Bacteria</taxon>
        <taxon>Bacillati</taxon>
        <taxon>Bacillota</taxon>
        <taxon>Bacilli</taxon>
        <taxon>Bacillales</taxon>
        <taxon>Paenibacillaceae</taxon>
        <taxon>Paenibacillus</taxon>
    </lineage>
</organism>
<keyword evidence="1" id="KW-0805">Transcription regulation</keyword>
<evidence type="ECO:0000313" key="5">
    <source>
        <dbReference type="EMBL" id="UQZ85504.1"/>
    </source>
</evidence>
<dbReference type="PANTHER" id="PTHR43280:SF28">
    <property type="entry name" value="HTH-TYPE TRANSCRIPTIONAL ACTIVATOR RHAS"/>
    <property type="match status" value="1"/>
</dbReference>
<evidence type="ECO:0000259" key="4">
    <source>
        <dbReference type="PROSITE" id="PS01124"/>
    </source>
</evidence>
<keyword evidence="3" id="KW-0804">Transcription</keyword>
<dbReference type="SMART" id="SM00342">
    <property type="entry name" value="HTH_ARAC"/>
    <property type="match status" value="1"/>
</dbReference>
<dbReference type="Pfam" id="PF12833">
    <property type="entry name" value="HTH_18"/>
    <property type="match status" value="1"/>
</dbReference>
<dbReference type="RefSeq" id="WP_249861131.1">
    <property type="nucleotide sequence ID" value="NZ_CP027059.1"/>
</dbReference>
<gene>
    <name evidence="5" type="primary">yesS_49</name>
    <name evidence="5" type="ORF">SK3146_04793</name>
</gene>
<name>A0ABY4RUU2_9BACL</name>
<protein>
    <submittedName>
        <fullName evidence="5">HTH-type transcriptional regulator YesS</fullName>
    </submittedName>
</protein>
<evidence type="ECO:0000256" key="3">
    <source>
        <dbReference type="ARBA" id="ARBA00023163"/>
    </source>
</evidence>
<keyword evidence="6" id="KW-1185">Reference proteome</keyword>
<dbReference type="PROSITE" id="PS01124">
    <property type="entry name" value="HTH_ARAC_FAMILY_2"/>
    <property type="match status" value="1"/>
</dbReference>
<evidence type="ECO:0000256" key="2">
    <source>
        <dbReference type="ARBA" id="ARBA00023125"/>
    </source>
</evidence>
<proteinExistence type="predicted"/>
<dbReference type="EMBL" id="CP027059">
    <property type="protein sequence ID" value="UQZ85504.1"/>
    <property type="molecule type" value="Genomic_DNA"/>
</dbReference>
<keyword evidence="2" id="KW-0238">DNA-binding</keyword>
<reference evidence="5" key="1">
    <citation type="submission" date="2018-02" db="EMBL/GenBank/DDBJ databases">
        <authorList>
            <person name="Kim S.-K."/>
            <person name="Jung H.-I."/>
            <person name="Lee S.-W."/>
        </authorList>
    </citation>
    <scope>NUCLEOTIDE SEQUENCE</scope>
    <source>
        <strain evidence="5">SK3146</strain>
    </source>
</reference>
<dbReference type="Gene3D" id="1.10.10.60">
    <property type="entry name" value="Homeodomain-like"/>
    <property type="match status" value="2"/>
</dbReference>